<evidence type="ECO:0000256" key="18">
    <source>
        <dbReference type="ARBA" id="ARBA00045381"/>
    </source>
</evidence>
<dbReference type="PANTHER" id="PTHR10858">
    <property type="entry name" value="DEOXYRIBONUCLEASE II"/>
    <property type="match status" value="1"/>
</dbReference>
<keyword evidence="5" id="KW-0217">Developmental protein</keyword>
<gene>
    <name evidence="20" type="ORF">JOQ06_005395</name>
</gene>
<evidence type="ECO:0000256" key="11">
    <source>
        <dbReference type="ARBA" id="ARBA00023157"/>
    </source>
</evidence>
<keyword evidence="9" id="KW-0255">Endonuclease</keyword>
<keyword evidence="13" id="KW-0458">Lysosome</keyword>
<comment type="similarity">
    <text evidence="3">Belongs to the DNase II family.</text>
</comment>
<keyword evidence="6" id="KW-0053">Apoptosis</keyword>
<dbReference type="PANTHER" id="PTHR10858:SF9">
    <property type="entry name" value="DEOXYRIBONUCLEASE-2-ALPHA"/>
    <property type="match status" value="1"/>
</dbReference>
<reference evidence="20" key="1">
    <citation type="submission" date="2022-11" db="EMBL/GenBank/DDBJ databases">
        <title>Chromosome-level genome of Pogonophryne albipinna.</title>
        <authorList>
            <person name="Jo E."/>
        </authorList>
    </citation>
    <scope>NUCLEOTIDE SEQUENCE</scope>
    <source>
        <strain evidence="20">SGF0006</strain>
        <tissue evidence="20">Muscle</tissue>
    </source>
</reference>
<evidence type="ECO:0000313" key="21">
    <source>
        <dbReference type="Proteomes" id="UP001219934"/>
    </source>
</evidence>
<evidence type="ECO:0000256" key="9">
    <source>
        <dbReference type="ARBA" id="ARBA00022759"/>
    </source>
</evidence>
<dbReference type="EC" id="3.1.22.1" evidence="4"/>
<dbReference type="AlphaFoldDB" id="A0AAD6BFM3"/>
<keyword evidence="7" id="KW-0540">Nuclease</keyword>
<protein>
    <recommendedName>
        <fullName evidence="14">Deoxyribonuclease-2-alpha</fullName>
        <ecNumber evidence="4">3.1.22.1</ecNumber>
    </recommendedName>
    <alternativeName>
        <fullName evidence="15">Acid DNase</fullName>
    </alternativeName>
    <alternativeName>
        <fullName evidence="17">Deoxyribonuclease II alpha</fullName>
    </alternativeName>
    <alternativeName>
        <fullName evidence="16">Lysosomal DNase II</fullName>
    </alternativeName>
</protein>
<dbReference type="GO" id="GO:0006309">
    <property type="term" value="P:apoptotic DNA fragmentation"/>
    <property type="evidence" value="ECO:0007669"/>
    <property type="project" value="TreeGrafter"/>
</dbReference>
<comment type="catalytic activity">
    <reaction evidence="1">
        <text>Endonucleolytic cleavage to nucleoside 3'-phosphates and 3'-phosphooligonucleotide end-products.</text>
        <dbReference type="EC" id="3.1.22.1"/>
    </reaction>
</comment>
<evidence type="ECO:0000256" key="15">
    <source>
        <dbReference type="ARBA" id="ARBA00041393"/>
    </source>
</evidence>
<evidence type="ECO:0000256" key="2">
    <source>
        <dbReference type="ARBA" id="ARBA00004371"/>
    </source>
</evidence>
<evidence type="ECO:0000256" key="19">
    <source>
        <dbReference type="SAM" id="SignalP"/>
    </source>
</evidence>
<sequence>MMALLLTVGIVFQLSESRVTCRNDKGNKVDWYILYKLPLENGSSYMYMDESTNGWKLSGNTIDSSSGTLGNTLKPLLDYYFRKTKGFGYILYNDQPEKRTTAYSPHIGHSKGLQLMYIRPYAYECVIPESFHEELKCDALKTGYPTKGPFFRVENLTSLGGKRFVSFAKYTLFHDDLYSGLIVKSMPESLYVKGWGNKGRSDLLPSNCSTRIPHRVYNVKMVQLWEKVYNDTKDHSKWCVAPNSGWTCIADLNRHESQKNRGGGAICFKNVAVAKAFKTTIKAYELCVTPHSDL</sequence>
<evidence type="ECO:0000256" key="1">
    <source>
        <dbReference type="ARBA" id="ARBA00000447"/>
    </source>
</evidence>
<evidence type="ECO:0000256" key="16">
    <source>
        <dbReference type="ARBA" id="ARBA00041918"/>
    </source>
</evidence>
<dbReference type="Pfam" id="PF03265">
    <property type="entry name" value="DNase_II"/>
    <property type="match status" value="1"/>
</dbReference>
<evidence type="ECO:0000313" key="20">
    <source>
        <dbReference type="EMBL" id="KAJ4942883.1"/>
    </source>
</evidence>
<keyword evidence="11" id="KW-1015">Disulfide bond</keyword>
<feature type="chain" id="PRO_5042252743" description="Deoxyribonuclease-2-alpha" evidence="19">
    <location>
        <begin position="18"/>
        <end position="294"/>
    </location>
</feature>
<evidence type="ECO:0000256" key="8">
    <source>
        <dbReference type="ARBA" id="ARBA00022729"/>
    </source>
</evidence>
<accession>A0AAD6BFM3</accession>
<evidence type="ECO:0000256" key="6">
    <source>
        <dbReference type="ARBA" id="ARBA00022703"/>
    </source>
</evidence>
<dbReference type="Proteomes" id="UP001219934">
    <property type="component" value="Unassembled WGS sequence"/>
</dbReference>
<keyword evidence="10" id="KW-0378">Hydrolase</keyword>
<evidence type="ECO:0000256" key="5">
    <source>
        <dbReference type="ARBA" id="ARBA00022473"/>
    </source>
</evidence>
<organism evidence="20 21">
    <name type="scientific">Pogonophryne albipinna</name>
    <dbReference type="NCBI Taxonomy" id="1090488"/>
    <lineage>
        <taxon>Eukaryota</taxon>
        <taxon>Metazoa</taxon>
        <taxon>Chordata</taxon>
        <taxon>Craniata</taxon>
        <taxon>Vertebrata</taxon>
        <taxon>Euteleostomi</taxon>
        <taxon>Actinopterygii</taxon>
        <taxon>Neopterygii</taxon>
        <taxon>Teleostei</taxon>
        <taxon>Neoteleostei</taxon>
        <taxon>Acanthomorphata</taxon>
        <taxon>Eupercaria</taxon>
        <taxon>Perciformes</taxon>
        <taxon>Notothenioidei</taxon>
        <taxon>Pogonophryne</taxon>
    </lineage>
</organism>
<dbReference type="InterPro" id="IPR004947">
    <property type="entry name" value="DNase_II"/>
</dbReference>
<comment type="caution">
    <text evidence="20">The sequence shown here is derived from an EMBL/GenBank/DDBJ whole genome shotgun (WGS) entry which is preliminary data.</text>
</comment>
<keyword evidence="21" id="KW-1185">Reference proteome</keyword>
<evidence type="ECO:0000256" key="4">
    <source>
        <dbReference type="ARBA" id="ARBA00012036"/>
    </source>
</evidence>
<feature type="signal peptide" evidence="19">
    <location>
        <begin position="1"/>
        <end position="17"/>
    </location>
</feature>
<evidence type="ECO:0000256" key="14">
    <source>
        <dbReference type="ARBA" id="ARBA00039868"/>
    </source>
</evidence>
<dbReference type="EMBL" id="JAPTMU010000005">
    <property type="protein sequence ID" value="KAJ4942883.1"/>
    <property type="molecule type" value="Genomic_DNA"/>
</dbReference>
<dbReference type="GO" id="GO:0004531">
    <property type="term" value="F:deoxyribonuclease II activity"/>
    <property type="evidence" value="ECO:0007669"/>
    <property type="project" value="UniProtKB-EC"/>
</dbReference>
<evidence type="ECO:0000256" key="3">
    <source>
        <dbReference type="ARBA" id="ARBA00007527"/>
    </source>
</evidence>
<comment type="subcellular location">
    <subcellularLocation>
        <location evidence="2">Lysosome</location>
    </subcellularLocation>
</comment>
<evidence type="ECO:0000256" key="17">
    <source>
        <dbReference type="ARBA" id="ARBA00043033"/>
    </source>
</evidence>
<proteinExistence type="inferred from homology"/>
<comment type="function">
    <text evidence="18">Hydrolyzes DNA under acidic conditions with a preference for double-stranded DNA. Plays a major role in the clearance of nucleic acids generated through apoptosis, hence preventing autoinflammation. Necessary for proper fetal development and for definitive erythropoiesis in fetal liver and bone marrow, where it degrades nuclear DNA expelled from erythroid precursor cells.</text>
</comment>
<name>A0AAD6BFM3_9TELE</name>
<evidence type="ECO:0000256" key="13">
    <source>
        <dbReference type="ARBA" id="ARBA00023228"/>
    </source>
</evidence>
<evidence type="ECO:0000256" key="10">
    <source>
        <dbReference type="ARBA" id="ARBA00022801"/>
    </source>
</evidence>
<keyword evidence="12" id="KW-0325">Glycoprotein</keyword>
<evidence type="ECO:0000256" key="12">
    <source>
        <dbReference type="ARBA" id="ARBA00023180"/>
    </source>
</evidence>
<dbReference type="GO" id="GO:0005764">
    <property type="term" value="C:lysosome"/>
    <property type="evidence" value="ECO:0007669"/>
    <property type="project" value="UniProtKB-SubCell"/>
</dbReference>
<evidence type="ECO:0000256" key="7">
    <source>
        <dbReference type="ARBA" id="ARBA00022722"/>
    </source>
</evidence>
<keyword evidence="8 19" id="KW-0732">Signal</keyword>